<proteinExistence type="predicted"/>
<protein>
    <submittedName>
        <fullName evidence="1">Uncharacterized protein</fullName>
    </submittedName>
</protein>
<name>A0A6J5NDX4_9CAUD</name>
<accession>A0A6J5NDX4</accession>
<organism evidence="1">
    <name type="scientific">uncultured Caudovirales phage</name>
    <dbReference type="NCBI Taxonomy" id="2100421"/>
    <lineage>
        <taxon>Viruses</taxon>
        <taxon>Duplodnaviria</taxon>
        <taxon>Heunggongvirae</taxon>
        <taxon>Uroviricota</taxon>
        <taxon>Caudoviricetes</taxon>
        <taxon>Peduoviridae</taxon>
        <taxon>Maltschvirus</taxon>
        <taxon>Maltschvirus maltsch</taxon>
    </lineage>
</organism>
<gene>
    <name evidence="1" type="ORF">UFOVP672_42</name>
</gene>
<sequence length="81" mass="9152">MNQAQLHALLFYLAREVARLHGLTAALSEVVQGLMQADPKLASFDASHTQKAQWQAFYERLEQLCPELAAHLDNRSEEAME</sequence>
<evidence type="ECO:0000313" key="1">
    <source>
        <dbReference type="EMBL" id="CAB4156016.1"/>
    </source>
</evidence>
<reference evidence="1" key="1">
    <citation type="submission" date="2020-04" db="EMBL/GenBank/DDBJ databases">
        <authorList>
            <person name="Chiriac C."/>
            <person name="Salcher M."/>
            <person name="Ghai R."/>
            <person name="Kavagutti S V."/>
        </authorList>
    </citation>
    <scope>NUCLEOTIDE SEQUENCE</scope>
</reference>
<dbReference type="EMBL" id="LR796636">
    <property type="protein sequence ID" value="CAB4156016.1"/>
    <property type="molecule type" value="Genomic_DNA"/>
</dbReference>